<reference evidence="1" key="1">
    <citation type="journal article" date="2023" name="GigaByte">
        <title>Genome assembly of the bearded iris, Iris pallida Lam.</title>
        <authorList>
            <person name="Bruccoleri R.E."/>
            <person name="Oakeley E.J."/>
            <person name="Faust A.M.E."/>
            <person name="Altorfer M."/>
            <person name="Dessus-Babus S."/>
            <person name="Burckhardt D."/>
            <person name="Oertli M."/>
            <person name="Naumann U."/>
            <person name="Petersen F."/>
            <person name="Wong J."/>
        </authorList>
    </citation>
    <scope>NUCLEOTIDE SEQUENCE</scope>
    <source>
        <strain evidence="1">GSM-AAB239-AS_SAM_17_03QT</strain>
    </source>
</reference>
<dbReference type="AlphaFoldDB" id="A0AAX6F7F8"/>
<gene>
    <name evidence="1" type="ORF">M6B38_149610</name>
</gene>
<dbReference type="EMBL" id="JANAVB010031215">
    <property type="protein sequence ID" value="KAJ6812362.1"/>
    <property type="molecule type" value="Genomic_DNA"/>
</dbReference>
<accession>A0AAX6F7F8</accession>
<name>A0AAX6F7F8_IRIPA</name>
<sequence length="77" mass="8593">MCLCLPSRSSAGPATRTCSRSGFLSSSTTPPVCPSYWPVPNWIFVKTSTICQTILAWCLLLLHREKNFANRLVLHII</sequence>
<dbReference type="Proteomes" id="UP001140949">
    <property type="component" value="Unassembled WGS sequence"/>
</dbReference>
<proteinExistence type="predicted"/>
<evidence type="ECO:0000313" key="2">
    <source>
        <dbReference type="Proteomes" id="UP001140949"/>
    </source>
</evidence>
<reference evidence="1" key="2">
    <citation type="submission" date="2023-04" db="EMBL/GenBank/DDBJ databases">
        <authorList>
            <person name="Bruccoleri R.E."/>
            <person name="Oakeley E.J."/>
            <person name="Faust A.-M."/>
            <person name="Dessus-Babus S."/>
            <person name="Altorfer M."/>
            <person name="Burckhardt D."/>
            <person name="Oertli M."/>
            <person name="Naumann U."/>
            <person name="Petersen F."/>
            <person name="Wong J."/>
        </authorList>
    </citation>
    <scope>NUCLEOTIDE SEQUENCE</scope>
    <source>
        <strain evidence="1">GSM-AAB239-AS_SAM_17_03QT</strain>
        <tissue evidence="1">Leaf</tissue>
    </source>
</reference>
<organism evidence="1 2">
    <name type="scientific">Iris pallida</name>
    <name type="common">Sweet iris</name>
    <dbReference type="NCBI Taxonomy" id="29817"/>
    <lineage>
        <taxon>Eukaryota</taxon>
        <taxon>Viridiplantae</taxon>
        <taxon>Streptophyta</taxon>
        <taxon>Embryophyta</taxon>
        <taxon>Tracheophyta</taxon>
        <taxon>Spermatophyta</taxon>
        <taxon>Magnoliopsida</taxon>
        <taxon>Liliopsida</taxon>
        <taxon>Asparagales</taxon>
        <taxon>Iridaceae</taxon>
        <taxon>Iridoideae</taxon>
        <taxon>Irideae</taxon>
        <taxon>Iris</taxon>
    </lineage>
</organism>
<evidence type="ECO:0000313" key="1">
    <source>
        <dbReference type="EMBL" id="KAJ6812362.1"/>
    </source>
</evidence>
<keyword evidence="2" id="KW-1185">Reference proteome</keyword>
<comment type="caution">
    <text evidence="1">The sequence shown here is derived from an EMBL/GenBank/DDBJ whole genome shotgun (WGS) entry which is preliminary data.</text>
</comment>
<protein>
    <submittedName>
        <fullName evidence="1">Rac-like GTP-binding protein 3 isoform X1</fullName>
    </submittedName>
</protein>